<keyword evidence="4" id="KW-0472">Membrane</keyword>
<keyword evidence="2 3" id="KW-0378">Hydrolase</keyword>
<evidence type="ECO:0000256" key="2">
    <source>
        <dbReference type="ARBA" id="ARBA00022801"/>
    </source>
</evidence>
<feature type="domain" description="Carboxylesterase type B" evidence="5">
    <location>
        <begin position="100"/>
        <end position="555"/>
    </location>
</feature>
<keyword evidence="7" id="KW-1185">Reference proteome</keyword>
<dbReference type="OrthoDB" id="408631at2759"/>
<gene>
    <name evidence="6" type="ORF">P154DRAFT_619222</name>
</gene>
<keyword evidence="4" id="KW-0812">Transmembrane</keyword>
<dbReference type="GO" id="GO:0016787">
    <property type="term" value="F:hydrolase activity"/>
    <property type="evidence" value="ECO:0007669"/>
    <property type="project" value="UniProtKB-KW"/>
</dbReference>
<dbReference type="InterPro" id="IPR002018">
    <property type="entry name" value="CarbesteraseB"/>
</dbReference>
<dbReference type="Gene3D" id="3.40.50.1820">
    <property type="entry name" value="alpha/beta hydrolase"/>
    <property type="match status" value="1"/>
</dbReference>
<dbReference type="EMBL" id="ML977582">
    <property type="protein sequence ID" value="KAF2001538.1"/>
    <property type="molecule type" value="Genomic_DNA"/>
</dbReference>
<evidence type="ECO:0000313" key="7">
    <source>
        <dbReference type="Proteomes" id="UP000799779"/>
    </source>
</evidence>
<dbReference type="Pfam" id="PF00135">
    <property type="entry name" value="COesterase"/>
    <property type="match status" value="1"/>
</dbReference>
<dbReference type="PANTHER" id="PTHR11559">
    <property type="entry name" value="CARBOXYLESTERASE"/>
    <property type="match status" value="1"/>
</dbReference>
<sequence length="648" mass="72322">MWPARLKWGDAPLKDALFGPPPAEGEQRRSFLARYRYRIAAVMLFLATLATLFYVYRLSFSAKTPYSEKPRTPLYVNLVGYGTFQGTQILSQLWRNIPFKEPVDAWLGINYATQPVGEDRWKPVTWPAELHGTQDASEYGPICIQHAGGALQQSEACLNFNVYRTSGVSYRKKLPVMVFIHGGSFVGGHGRSFDGAAFVAHSINPIMVVTFQYRLGALASLPADFMEEEGLLNFALQDQRMLLEFLQKHISTFGGDPERITLAGQSAGGHSVGLLLFHDYGSLEGKRLFSQAILSSGSSTARAFPNATYPLYERQLDQFMRYINCPTSPTPVALKCLRSTDVSKIQYISAAMYGQSTYNITWPWQPVSPGPLLEHRGSQSGIEDTFFHIPTLMSNCNDEGKMFSPRNLTTNAQFLAFMKNLAPGLTDADIADLEELYPDPESATTYADSPKSPQFDRVSAAYGDYSYICPVQESAHRMAKARVPIYKARFNTPPGWAQSWEGVPHASDAGYFNGVPDVKYPEISKLYHSYWASFVVSGDPNMYAIPGAPLWELYEGLGGRQMVVGNEARGGTYLEAEKEGIRMKACLDGRGPEPDVKLDSDGYFVVTEREPGVLLQTSIDRSRDTLVVSTFSWLFLWIKFLSYDNHME</sequence>
<keyword evidence="4" id="KW-1133">Transmembrane helix</keyword>
<evidence type="ECO:0000313" key="6">
    <source>
        <dbReference type="EMBL" id="KAF2001538.1"/>
    </source>
</evidence>
<evidence type="ECO:0000256" key="1">
    <source>
        <dbReference type="ARBA" id="ARBA00005964"/>
    </source>
</evidence>
<accession>A0A6A5WKL3</accession>
<dbReference type="AlphaFoldDB" id="A0A6A5WKL3"/>
<comment type="similarity">
    <text evidence="1 3">Belongs to the type-B carboxylesterase/lipase family.</text>
</comment>
<dbReference type="InterPro" id="IPR050309">
    <property type="entry name" value="Type-B_Carboxylest/Lipase"/>
</dbReference>
<name>A0A6A5WKL3_9PLEO</name>
<dbReference type="InterPro" id="IPR019826">
    <property type="entry name" value="Carboxylesterase_B_AS"/>
</dbReference>
<protein>
    <recommendedName>
        <fullName evidence="3">Carboxylic ester hydrolase</fullName>
        <ecNumber evidence="3">3.1.1.-</ecNumber>
    </recommendedName>
</protein>
<organism evidence="6 7">
    <name type="scientific">Amniculicola lignicola CBS 123094</name>
    <dbReference type="NCBI Taxonomy" id="1392246"/>
    <lineage>
        <taxon>Eukaryota</taxon>
        <taxon>Fungi</taxon>
        <taxon>Dikarya</taxon>
        <taxon>Ascomycota</taxon>
        <taxon>Pezizomycotina</taxon>
        <taxon>Dothideomycetes</taxon>
        <taxon>Pleosporomycetidae</taxon>
        <taxon>Pleosporales</taxon>
        <taxon>Amniculicolaceae</taxon>
        <taxon>Amniculicola</taxon>
    </lineage>
</organism>
<dbReference type="InterPro" id="IPR029058">
    <property type="entry name" value="AB_hydrolase_fold"/>
</dbReference>
<evidence type="ECO:0000256" key="4">
    <source>
        <dbReference type="SAM" id="Phobius"/>
    </source>
</evidence>
<dbReference type="EC" id="3.1.1.-" evidence="3"/>
<evidence type="ECO:0000256" key="3">
    <source>
        <dbReference type="RuleBase" id="RU361235"/>
    </source>
</evidence>
<proteinExistence type="inferred from homology"/>
<feature type="transmembrane region" description="Helical" evidence="4">
    <location>
        <begin position="37"/>
        <end position="56"/>
    </location>
</feature>
<dbReference type="PROSITE" id="PS00122">
    <property type="entry name" value="CARBOXYLESTERASE_B_1"/>
    <property type="match status" value="1"/>
</dbReference>
<dbReference type="Proteomes" id="UP000799779">
    <property type="component" value="Unassembled WGS sequence"/>
</dbReference>
<dbReference type="SUPFAM" id="SSF53474">
    <property type="entry name" value="alpha/beta-Hydrolases"/>
    <property type="match status" value="1"/>
</dbReference>
<reference evidence="6" key="1">
    <citation type="journal article" date="2020" name="Stud. Mycol.">
        <title>101 Dothideomycetes genomes: a test case for predicting lifestyles and emergence of pathogens.</title>
        <authorList>
            <person name="Haridas S."/>
            <person name="Albert R."/>
            <person name="Binder M."/>
            <person name="Bloem J."/>
            <person name="Labutti K."/>
            <person name="Salamov A."/>
            <person name="Andreopoulos B."/>
            <person name="Baker S."/>
            <person name="Barry K."/>
            <person name="Bills G."/>
            <person name="Bluhm B."/>
            <person name="Cannon C."/>
            <person name="Castanera R."/>
            <person name="Culley D."/>
            <person name="Daum C."/>
            <person name="Ezra D."/>
            <person name="Gonzalez J."/>
            <person name="Henrissat B."/>
            <person name="Kuo A."/>
            <person name="Liang C."/>
            <person name="Lipzen A."/>
            <person name="Lutzoni F."/>
            <person name="Magnuson J."/>
            <person name="Mondo S."/>
            <person name="Nolan M."/>
            <person name="Ohm R."/>
            <person name="Pangilinan J."/>
            <person name="Park H.-J."/>
            <person name="Ramirez L."/>
            <person name="Alfaro M."/>
            <person name="Sun H."/>
            <person name="Tritt A."/>
            <person name="Yoshinaga Y."/>
            <person name="Zwiers L.-H."/>
            <person name="Turgeon B."/>
            <person name="Goodwin S."/>
            <person name="Spatafora J."/>
            <person name="Crous P."/>
            <person name="Grigoriev I."/>
        </authorList>
    </citation>
    <scope>NUCLEOTIDE SEQUENCE</scope>
    <source>
        <strain evidence="6">CBS 123094</strain>
    </source>
</reference>
<evidence type="ECO:0000259" key="5">
    <source>
        <dbReference type="Pfam" id="PF00135"/>
    </source>
</evidence>